<evidence type="ECO:0000256" key="1">
    <source>
        <dbReference type="SAM" id="MobiDB-lite"/>
    </source>
</evidence>
<feature type="region of interest" description="Disordered" evidence="1">
    <location>
        <begin position="1"/>
        <end position="25"/>
    </location>
</feature>
<dbReference type="Gene3D" id="3.40.1660.10">
    <property type="entry name" value="EreA-like (biosynthetic domain)"/>
    <property type="match status" value="1"/>
</dbReference>
<evidence type="ECO:0008006" key="4">
    <source>
        <dbReference type="Google" id="ProtNLM"/>
    </source>
</evidence>
<reference evidence="3" key="1">
    <citation type="journal article" date="2019" name="Int. J. Syst. Evol. Microbiol.">
        <title>The Global Catalogue of Microorganisms (GCM) 10K type strain sequencing project: providing services to taxonomists for standard genome sequencing and annotation.</title>
        <authorList>
            <consortium name="The Broad Institute Genomics Platform"/>
            <consortium name="The Broad Institute Genome Sequencing Center for Infectious Disease"/>
            <person name="Wu L."/>
            <person name="Ma J."/>
        </authorList>
    </citation>
    <scope>NUCLEOTIDE SEQUENCE [LARGE SCALE GENOMIC DNA]</scope>
    <source>
        <strain evidence="3">JCM 3399</strain>
    </source>
</reference>
<dbReference type="CDD" id="cd14728">
    <property type="entry name" value="Ere-like"/>
    <property type="match status" value="1"/>
</dbReference>
<dbReference type="Pfam" id="PF05139">
    <property type="entry name" value="Erythro_esteras"/>
    <property type="match status" value="1"/>
</dbReference>
<name>A0ABQ2VB71_9ACTN</name>
<protein>
    <recommendedName>
        <fullName evidence="4">Erythromycin esterase</fullName>
    </recommendedName>
</protein>
<accession>A0ABQ2VB71</accession>
<dbReference type="InterPro" id="IPR007815">
    <property type="entry name" value="Emycin_Estase"/>
</dbReference>
<proteinExistence type="predicted"/>
<dbReference type="PANTHER" id="PTHR31299">
    <property type="entry name" value="ESTERASE, PUTATIVE (AFU_ORTHOLOGUE AFUA_1G05850)-RELATED"/>
    <property type="match status" value="1"/>
</dbReference>
<organism evidence="2 3">
    <name type="scientific">Streptomyces albospinus</name>
    <dbReference type="NCBI Taxonomy" id="285515"/>
    <lineage>
        <taxon>Bacteria</taxon>
        <taxon>Bacillati</taxon>
        <taxon>Actinomycetota</taxon>
        <taxon>Actinomycetes</taxon>
        <taxon>Kitasatosporales</taxon>
        <taxon>Streptomycetaceae</taxon>
        <taxon>Streptomyces</taxon>
    </lineage>
</organism>
<evidence type="ECO:0000313" key="2">
    <source>
        <dbReference type="EMBL" id="GGU72582.1"/>
    </source>
</evidence>
<sequence length="488" mass="52259">MNDQKHQSDQKHQNHHGHSAHAHLSDLRDLVPDAEPTLTTAPVELTQWVTTHSSRLADLGPGADMGAPLDDLEPLRGLVGSARVVALGENSHQIREFAQLRHRMLRFLVERLGFTVYAMEYGAAEGRAVDDWVQGGPGDIDDLLAPASSGAQDHSTEGAGKAEGVKGLGQPAECRDTLRWLRRHNARAAHPVRFVGCDIPMAGGSLAPVLEPVAAYLTTVDPGALRFLNTALEISESIAGGTVMVPAYARLGLDPAVQDRLTTALARLLGRSTDLREIYTERSGPTAYETALSDVRAAVTTDRAQRAMVEALTGTPDGLNFAARERYLADTLLEFLERSEPGTRVVLVGHNAHIQRSANQADGALAVTTMGNLLSRALGPEYVPLALTGNGGETVENVPDPDHPLGMRWGRADTPEALPDSVEALFAGVPGKPALVDARALRAYARRHGLPEPVRTRLDTAFLEIPALEAFDGIVCVPDTTLSADLPE</sequence>
<dbReference type="InterPro" id="IPR052036">
    <property type="entry name" value="Hydrolase/PRTase-associated"/>
</dbReference>
<dbReference type="PANTHER" id="PTHR31299:SF0">
    <property type="entry name" value="ESTERASE, PUTATIVE (AFU_ORTHOLOGUE AFUA_1G05850)-RELATED"/>
    <property type="match status" value="1"/>
</dbReference>
<feature type="region of interest" description="Disordered" evidence="1">
    <location>
        <begin position="143"/>
        <end position="168"/>
    </location>
</feature>
<dbReference type="RefSeq" id="WP_189302371.1">
    <property type="nucleotide sequence ID" value="NZ_BMRP01000015.1"/>
</dbReference>
<dbReference type="EMBL" id="BMRP01000015">
    <property type="protein sequence ID" value="GGU72582.1"/>
    <property type="molecule type" value="Genomic_DNA"/>
</dbReference>
<keyword evidence="3" id="KW-1185">Reference proteome</keyword>
<evidence type="ECO:0000313" key="3">
    <source>
        <dbReference type="Proteomes" id="UP000654471"/>
    </source>
</evidence>
<dbReference type="SUPFAM" id="SSF159501">
    <property type="entry name" value="EreA/ChaN-like"/>
    <property type="match status" value="1"/>
</dbReference>
<feature type="compositionally biased region" description="Basic and acidic residues" evidence="1">
    <location>
        <begin position="1"/>
        <end position="12"/>
    </location>
</feature>
<dbReference type="Gene3D" id="3.30.1870.10">
    <property type="entry name" value="EreA-like, domain 2"/>
    <property type="match status" value="1"/>
</dbReference>
<dbReference type="Proteomes" id="UP000654471">
    <property type="component" value="Unassembled WGS sequence"/>
</dbReference>
<comment type="caution">
    <text evidence="2">The sequence shown here is derived from an EMBL/GenBank/DDBJ whole genome shotgun (WGS) entry which is preliminary data.</text>
</comment>
<dbReference type="Gene3D" id="1.20.1440.30">
    <property type="entry name" value="Biosynthetic Protein domain"/>
    <property type="match status" value="1"/>
</dbReference>
<gene>
    <name evidence="2" type="ORF">GCM10010211_43010</name>
</gene>